<dbReference type="Proteomes" id="UP001057291">
    <property type="component" value="Unassembled WGS sequence"/>
</dbReference>
<organism evidence="1 2">
    <name type="scientific">Collibacillus ludicampi</name>
    <dbReference type="NCBI Taxonomy" id="2771369"/>
    <lineage>
        <taxon>Bacteria</taxon>
        <taxon>Bacillati</taxon>
        <taxon>Bacillota</taxon>
        <taxon>Bacilli</taxon>
        <taxon>Bacillales</taxon>
        <taxon>Alicyclobacillaceae</taxon>
        <taxon>Collibacillus</taxon>
    </lineage>
</organism>
<evidence type="ECO:0000313" key="2">
    <source>
        <dbReference type="Proteomes" id="UP001057291"/>
    </source>
</evidence>
<dbReference type="EMBL" id="BOQE01000001">
    <property type="protein sequence ID" value="GIM47578.1"/>
    <property type="molecule type" value="Genomic_DNA"/>
</dbReference>
<keyword evidence="2" id="KW-1185">Reference proteome</keyword>
<proteinExistence type="predicted"/>
<protein>
    <submittedName>
        <fullName evidence="1">Uncharacterized protein</fullName>
    </submittedName>
</protein>
<evidence type="ECO:0000313" key="1">
    <source>
        <dbReference type="EMBL" id="GIM47578.1"/>
    </source>
</evidence>
<accession>A0AAV4LIW1</accession>
<sequence>MYNLRVRTQAAEAEIRDALFQEGFTGTENYYYINLQKYFVYADLIANTIHIQFRYGQSVRSYELIRALIQRICKRVNGIIEDQSVLGFLPDGRPAGIFRNWEEWRQHMAS</sequence>
<dbReference type="AlphaFoldDB" id="A0AAV4LIW1"/>
<dbReference type="RefSeq" id="WP_282200540.1">
    <property type="nucleotide sequence ID" value="NZ_BOQE01000001.1"/>
</dbReference>
<comment type="caution">
    <text evidence="1">The sequence shown here is derived from an EMBL/GenBank/DDBJ whole genome shotgun (WGS) entry which is preliminary data.</text>
</comment>
<reference evidence="1" key="1">
    <citation type="journal article" date="2023" name="Int. J. Syst. Evol. Microbiol.">
        <title>Collibacillus ludicampi gen. nov., sp. nov., a new soil bacterium of the family Alicyclobacillaceae.</title>
        <authorList>
            <person name="Jojima T."/>
            <person name="Ioku Y."/>
            <person name="Fukuta Y."/>
            <person name="Shirasaka N."/>
            <person name="Matsumura Y."/>
            <person name="Mori M."/>
        </authorList>
    </citation>
    <scope>NUCLEOTIDE SEQUENCE</scope>
    <source>
        <strain evidence="1">TP075</strain>
    </source>
</reference>
<name>A0AAV4LIW1_9BACL</name>
<gene>
    <name evidence="1" type="ORF">DNHGIG_31270</name>
</gene>